<dbReference type="CDD" id="cd01335">
    <property type="entry name" value="Radical_SAM"/>
    <property type="match status" value="1"/>
</dbReference>
<evidence type="ECO:0000259" key="6">
    <source>
        <dbReference type="PROSITE" id="PS51918"/>
    </source>
</evidence>
<dbReference type="InterPro" id="IPR023885">
    <property type="entry name" value="4Fe4S-binding_SPASM_dom"/>
</dbReference>
<feature type="domain" description="Radical SAM core" evidence="6">
    <location>
        <begin position="116"/>
        <end position="328"/>
    </location>
</feature>
<keyword evidence="2" id="KW-0949">S-adenosyl-L-methionine</keyword>
<dbReference type="Proteomes" id="UP000824225">
    <property type="component" value="Unassembled WGS sequence"/>
</dbReference>
<proteinExistence type="predicted"/>
<dbReference type="NCBIfam" id="TIGR04085">
    <property type="entry name" value="rSAM_more_4Fe4S"/>
    <property type="match status" value="1"/>
</dbReference>
<dbReference type="InterPro" id="IPR013785">
    <property type="entry name" value="Aldolase_TIM"/>
</dbReference>
<name>A0A9D2HFA4_9BACT</name>
<reference evidence="7" key="2">
    <citation type="submission" date="2021-04" db="EMBL/GenBank/DDBJ databases">
        <authorList>
            <person name="Gilroy R."/>
        </authorList>
    </citation>
    <scope>NUCLEOTIDE SEQUENCE</scope>
    <source>
        <strain evidence="7">CHK186-16707</strain>
    </source>
</reference>
<organism evidence="7 8">
    <name type="scientific">Candidatus Mailhella merdigallinarum</name>
    <dbReference type="NCBI Taxonomy" id="2838658"/>
    <lineage>
        <taxon>Bacteria</taxon>
        <taxon>Pseudomonadati</taxon>
        <taxon>Thermodesulfobacteriota</taxon>
        <taxon>Desulfovibrionia</taxon>
        <taxon>Desulfovibrionales</taxon>
        <taxon>Desulfovibrionaceae</taxon>
        <taxon>Mailhella</taxon>
    </lineage>
</organism>
<comment type="cofactor">
    <cofactor evidence="1">
        <name>[4Fe-4S] cluster</name>
        <dbReference type="ChEBI" id="CHEBI:49883"/>
    </cofactor>
</comment>
<dbReference type="Gene3D" id="3.20.20.70">
    <property type="entry name" value="Aldolase class I"/>
    <property type="match status" value="1"/>
</dbReference>
<dbReference type="AlphaFoldDB" id="A0A9D2HFA4"/>
<dbReference type="SMART" id="SM00729">
    <property type="entry name" value="Elp3"/>
    <property type="match status" value="1"/>
</dbReference>
<protein>
    <submittedName>
        <fullName evidence="7">Radical SAM protein</fullName>
    </submittedName>
</protein>
<dbReference type="InterPro" id="IPR006638">
    <property type="entry name" value="Elp3/MiaA/NifB-like_rSAM"/>
</dbReference>
<keyword evidence="4" id="KW-0408">Iron</keyword>
<dbReference type="InterPro" id="IPR058240">
    <property type="entry name" value="rSAM_sf"/>
</dbReference>
<keyword evidence="3" id="KW-0479">Metal-binding</keyword>
<sequence length="445" mass="50576">MYVPRIFLNIPKIMSKEFDVNSRIKFPHDTVCKDIDGYHIVIAPEYPNWIVLDDQEYAIFRILSENTIIDGLKKYYAAFPGNTEGDCIFVFTEFLKKIEDCQFYEDTVSEEEEVVESIKKKVHITLTNNCNMRCSHCFVSAGIVEKQELKVDEILAVIKKIQKINGSTDIVVSGGEPLVHPGIIQLLEGLRGHNVSLFTNGTLLNEDNYKIIAECCQEVQISFEGVTQEAYERIRGRGNYAKVLHAIERLKTTGIKITLAVTILPSTVEDIRNNLVSFVESLAYENLEIRLNDDIEMTGNALTLDFTGFDKCEVDKLILSLVGQLQDRGISKAPSNGRNVKFRNCGIGTNIVIDANGKIYPCNKFSSYYRRLDEDISLIFKDFNELNRTTSTDFMGKCKKCELRYICAGGCRIDSMNKHGDMLGVDCTSQFKENQYRKLLLDYLE</sequence>
<dbReference type="GO" id="GO:0051536">
    <property type="term" value="F:iron-sulfur cluster binding"/>
    <property type="evidence" value="ECO:0007669"/>
    <property type="project" value="UniProtKB-KW"/>
</dbReference>
<evidence type="ECO:0000256" key="5">
    <source>
        <dbReference type="ARBA" id="ARBA00023014"/>
    </source>
</evidence>
<comment type="caution">
    <text evidence="7">The sequence shown here is derived from an EMBL/GenBank/DDBJ whole genome shotgun (WGS) entry which is preliminary data.</text>
</comment>
<evidence type="ECO:0000256" key="4">
    <source>
        <dbReference type="ARBA" id="ARBA00023004"/>
    </source>
</evidence>
<dbReference type="InterPro" id="IPR007197">
    <property type="entry name" value="rSAM"/>
</dbReference>
<evidence type="ECO:0000313" key="8">
    <source>
        <dbReference type="Proteomes" id="UP000824225"/>
    </source>
</evidence>
<dbReference type="SFLD" id="SFLDG01067">
    <property type="entry name" value="SPASM/twitch_domain_containing"/>
    <property type="match status" value="1"/>
</dbReference>
<dbReference type="PANTHER" id="PTHR11228">
    <property type="entry name" value="RADICAL SAM DOMAIN PROTEIN"/>
    <property type="match status" value="1"/>
</dbReference>
<dbReference type="PANTHER" id="PTHR11228:SF7">
    <property type="entry name" value="PQQA PEPTIDE CYCLASE"/>
    <property type="match status" value="1"/>
</dbReference>
<dbReference type="SFLD" id="SFLDG01386">
    <property type="entry name" value="main_SPASM_domain-containing"/>
    <property type="match status" value="1"/>
</dbReference>
<dbReference type="PROSITE" id="PS51918">
    <property type="entry name" value="RADICAL_SAM"/>
    <property type="match status" value="1"/>
</dbReference>
<evidence type="ECO:0000256" key="2">
    <source>
        <dbReference type="ARBA" id="ARBA00022691"/>
    </source>
</evidence>
<dbReference type="GO" id="GO:0003824">
    <property type="term" value="F:catalytic activity"/>
    <property type="evidence" value="ECO:0007669"/>
    <property type="project" value="InterPro"/>
</dbReference>
<dbReference type="SUPFAM" id="SSF102114">
    <property type="entry name" value="Radical SAM enzymes"/>
    <property type="match status" value="1"/>
</dbReference>
<gene>
    <name evidence="7" type="ORF">H9962_06065</name>
</gene>
<dbReference type="SFLD" id="SFLDS00029">
    <property type="entry name" value="Radical_SAM"/>
    <property type="match status" value="1"/>
</dbReference>
<dbReference type="InterPro" id="IPR050377">
    <property type="entry name" value="Radical_SAM_PqqE_MftC-like"/>
</dbReference>
<accession>A0A9D2HFA4</accession>
<dbReference type="GO" id="GO:0046872">
    <property type="term" value="F:metal ion binding"/>
    <property type="evidence" value="ECO:0007669"/>
    <property type="project" value="UniProtKB-KW"/>
</dbReference>
<dbReference type="Pfam" id="PF04055">
    <property type="entry name" value="Radical_SAM"/>
    <property type="match status" value="1"/>
</dbReference>
<evidence type="ECO:0000256" key="1">
    <source>
        <dbReference type="ARBA" id="ARBA00001966"/>
    </source>
</evidence>
<keyword evidence="5" id="KW-0411">Iron-sulfur</keyword>
<dbReference type="EMBL" id="DXAN01000020">
    <property type="protein sequence ID" value="HJA08735.1"/>
    <property type="molecule type" value="Genomic_DNA"/>
</dbReference>
<evidence type="ECO:0000313" key="7">
    <source>
        <dbReference type="EMBL" id="HJA08735.1"/>
    </source>
</evidence>
<reference evidence="7" key="1">
    <citation type="journal article" date="2021" name="PeerJ">
        <title>Extensive microbial diversity within the chicken gut microbiome revealed by metagenomics and culture.</title>
        <authorList>
            <person name="Gilroy R."/>
            <person name="Ravi A."/>
            <person name="Getino M."/>
            <person name="Pursley I."/>
            <person name="Horton D.L."/>
            <person name="Alikhan N.F."/>
            <person name="Baker D."/>
            <person name="Gharbi K."/>
            <person name="Hall N."/>
            <person name="Watson M."/>
            <person name="Adriaenssens E.M."/>
            <person name="Foster-Nyarko E."/>
            <person name="Jarju S."/>
            <person name="Secka A."/>
            <person name="Antonio M."/>
            <person name="Oren A."/>
            <person name="Chaudhuri R.R."/>
            <person name="La Ragione R."/>
            <person name="Hildebrand F."/>
            <person name="Pallen M.J."/>
        </authorList>
    </citation>
    <scope>NUCLEOTIDE SEQUENCE</scope>
    <source>
        <strain evidence="7">CHK186-16707</strain>
    </source>
</reference>
<evidence type="ECO:0000256" key="3">
    <source>
        <dbReference type="ARBA" id="ARBA00022723"/>
    </source>
</evidence>